<keyword evidence="12" id="KW-1185">Reference proteome</keyword>
<dbReference type="OMA" id="ENITYMX"/>
<keyword evidence="7 9" id="KW-0460">Magnesium</keyword>
<protein>
    <recommendedName>
        <fullName evidence="3">exodeoxyribonuclease III</fullName>
        <ecNumber evidence="3">3.1.11.2</ecNumber>
    </recommendedName>
</protein>
<keyword evidence="6" id="KW-0378">Hydrolase</keyword>
<dbReference type="GO" id="GO:0008081">
    <property type="term" value="F:phosphoric diester hydrolase activity"/>
    <property type="evidence" value="ECO:0007669"/>
    <property type="project" value="TreeGrafter"/>
</dbReference>
<keyword evidence="8" id="KW-0234">DNA repair</keyword>
<dbReference type="EC" id="3.1.11.2" evidence="3"/>
<keyword evidence="5" id="KW-0227">DNA damage</keyword>
<reference evidence="11" key="2">
    <citation type="submission" date="2025-09" db="UniProtKB">
        <authorList>
            <consortium name="Ensembl"/>
        </authorList>
    </citation>
    <scope>IDENTIFICATION</scope>
</reference>
<dbReference type="Proteomes" id="UP000694546">
    <property type="component" value="Chromosome 3"/>
</dbReference>
<keyword evidence="9" id="KW-0464">Manganese</keyword>
<evidence type="ECO:0000256" key="9">
    <source>
        <dbReference type="PIRSR" id="PIRSR604808-2"/>
    </source>
</evidence>
<comment type="cofactor">
    <cofactor evidence="9">
        <name>Mg(2+)</name>
        <dbReference type="ChEBI" id="CHEBI:18420"/>
    </cofactor>
    <cofactor evidence="9">
        <name>Mn(2+)</name>
        <dbReference type="ChEBI" id="CHEBI:29035"/>
    </cofactor>
    <text evidence="9">Probably binds two magnesium or manganese ions per subunit.</text>
</comment>
<dbReference type="GO" id="GO:0046872">
    <property type="term" value="F:metal ion binding"/>
    <property type="evidence" value="ECO:0007669"/>
    <property type="project" value="UniProtKB-KW"/>
</dbReference>
<feature type="binding site" evidence="9">
    <location>
        <position position="37"/>
    </location>
    <ligand>
        <name>Mg(2+)</name>
        <dbReference type="ChEBI" id="CHEBI:18420"/>
        <label>1</label>
    </ligand>
</feature>
<evidence type="ECO:0000256" key="8">
    <source>
        <dbReference type="ARBA" id="ARBA00023204"/>
    </source>
</evidence>
<keyword evidence="4 9" id="KW-0479">Metal-binding</keyword>
<evidence type="ECO:0000256" key="6">
    <source>
        <dbReference type="ARBA" id="ARBA00022801"/>
    </source>
</evidence>
<proteinExistence type="inferred from homology"/>
<dbReference type="PANTHER" id="PTHR22748:SF26">
    <property type="entry name" value="ENDONUCLEASE_EXONUCLEASE_PHOSPHATASE DOMAIN-CONTAINING PROTEIN"/>
    <property type="match status" value="1"/>
</dbReference>
<evidence type="ECO:0000256" key="5">
    <source>
        <dbReference type="ARBA" id="ARBA00022763"/>
    </source>
</evidence>
<dbReference type="GeneTree" id="ENSGT00940000177144"/>
<evidence type="ECO:0000256" key="1">
    <source>
        <dbReference type="ARBA" id="ARBA00000493"/>
    </source>
</evidence>
<dbReference type="GO" id="GO:0006284">
    <property type="term" value="P:base-excision repair"/>
    <property type="evidence" value="ECO:0007669"/>
    <property type="project" value="TreeGrafter"/>
</dbReference>
<organism evidence="11 12">
    <name type="scientific">Gadus morhua</name>
    <name type="common">Atlantic cod</name>
    <dbReference type="NCBI Taxonomy" id="8049"/>
    <lineage>
        <taxon>Eukaryota</taxon>
        <taxon>Metazoa</taxon>
        <taxon>Chordata</taxon>
        <taxon>Craniata</taxon>
        <taxon>Vertebrata</taxon>
        <taxon>Euteleostomi</taxon>
        <taxon>Actinopterygii</taxon>
        <taxon>Neopterygii</taxon>
        <taxon>Teleostei</taxon>
        <taxon>Neoteleostei</taxon>
        <taxon>Acanthomorphata</taxon>
        <taxon>Zeiogadaria</taxon>
        <taxon>Gadariae</taxon>
        <taxon>Gadiformes</taxon>
        <taxon>Gadoidei</taxon>
        <taxon>Gadidae</taxon>
        <taxon>Gadus</taxon>
    </lineage>
</organism>
<dbReference type="InterPro" id="IPR004808">
    <property type="entry name" value="AP_endonuc_1"/>
</dbReference>
<feature type="binding site" evidence="9">
    <location>
        <position position="66"/>
    </location>
    <ligand>
        <name>Mg(2+)</name>
        <dbReference type="ChEBI" id="CHEBI:18420"/>
        <label>1</label>
    </ligand>
</feature>
<evidence type="ECO:0000313" key="11">
    <source>
        <dbReference type="Ensembl" id="ENSGMOP00000037050.1"/>
    </source>
</evidence>
<dbReference type="Ensembl" id="ENSGMOT00000033392.1">
    <property type="protein sequence ID" value="ENSGMOP00000037050.1"/>
    <property type="gene ID" value="ENSGMOG00000033724.1"/>
</dbReference>
<dbReference type="AlphaFoldDB" id="A0A8C5ATN9"/>
<comment type="catalytic activity">
    <reaction evidence="1">
        <text>Exonucleolytic cleavage in the 3'- to 5'-direction to yield nucleoside 5'-phosphates.</text>
        <dbReference type="EC" id="3.1.11.2"/>
    </reaction>
</comment>
<dbReference type="InterPro" id="IPR005135">
    <property type="entry name" value="Endo/exonuclease/phosphatase"/>
</dbReference>
<accession>A0A8C5ATN9</accession>
<feature type="domain" description="Endonuclease/exonuclease/phosphatase" evidence="10">
    <location>
        <begin position="37"/>
        <end position="171"/>
    </location>
</feature>
<dbReference type="InterPro" id="IPR036691">
    <property type="entry name" value="Endo/exonu/phosph_ase_sf"/>
</dbReference>
<evidence type="ECO:0000256" key="3">
    <source>
        <dbReference type="ARBA" id="ARBA00012115"/>
    </source>
</evidence>
<dbReference type="Pfam" id="PF03372">
    <property type="entry name" value="Exo_endo_phos"/>
    <property type="match status" value="1"/>
</dbReference>
<sequence length="178" mass="20388">NVTKPLEKLKSRIILGAAFERWWQLKDEKGLKTDAQNVNGLNNYIKRRKILQQLEKEKGDILFLQETHLTQEEHKKLGRIANAQIYSSSYTSSRRGVATIIKKHVPFQQTKTIVDKEGRFVLVLGKIENVEITLTNIYYPPDEKAQFMNEMIDLIVIQGKGMVIIGGDLNLTGLFPHV</sequence>
<comment type="similarity">
    <text evidence="2">Belongs to the DNA repair enzymes AP/ExoA family.</text>
</comment>
<name>A0A8C5ATN9_GADMO</name>
<dbReference type="GO" id="GO:0003906">
    <property type="term" value="F:DNA-(apurinic or apyrimidinic site) endonuclease activity"/>
    <property type="evidence" value="ECO:0007669"/>
    <property type="project" value="TreeGrafter"/>
</dbReference>
<evidence type="ECO:0000313" key="12">
    <source>
        <dbReference type="Proteomes" id="UP000694546"/>
    </source>
</evidence>
<dbReference type="PANTHER" id="PTHR22748">
    <property type="entry name" value="AP ENDONUCLEASE"/>
    <property type="match status" value="1"/>
</dbReference>
<reference evidence="11" key="1">
    <citation type="submission" date="2025-08" db="UniProtKB">
        <authorList>
            <consortium name="Ensembl"/>
        </authorList>
    </citation>
    <scope>IDENTIFICATION</scope>
</reference>
<dbReference type="GO" id="GO:0008311">
    <property type="term" value="F:double-stranded DNA 3'-5' DNA exonuclease activity"/>
    <property type="evidence" value="ECO:0007669"/>
    <property type="project" value="UniProtKB-EC"/>
</dbReference>
<dbReference type="Gene3D" id="3.60.10.10">
    <property type="entry name" value="Endonuclease/exonuclease/phosphatase"/>
    <property type="match status" value="1"/>
</dbReference>
<dbReference type="GO" id="GO:0005634">
    <property type="term" value="C:nucleus"/>
    <property type="evidence" value="ECO:0007669"/>
    <property type="project" value="TreeGrafter"/>
</dbReference>
<evidence type="ECO:0000259" key="10">
    <source>
        <dbReference type="Pfam" id="PF03372"/>
    </source>
</evidence>
<evidence type="ECO:0000256" key="4">
    <source>
        <dbReference type="ARBA" id="ARBA00022723"/>
    </source>
</evidence>
<evidence type="ECO:0000256" key="7">
    <source>
        <dbReference type="ARBA" id="ARBA00022842"/>
    </source>
</evidence>
<evidence type="ECO:0000256" key="2">
    <source>
        <dbReference type="ARBA" id="ARBA00007092"/>
    </source>
</evidence>
<dbReference type="SUPFAM" id="SSF56219">
    <property type="entry name" value="DNase I-like"/>
    <property type="match status" value="1"/>
</dbReference>